<feature type="compositionally biased region" description="Basic residues" evidence="1">
    <location>
        <begin position="927"/>
        <end position="951"/>
    </location>
</feature>
<feature type="region of interest" description="Disordered" evidence="1">
    <location>
        <begin position="898"/>
        <end position="951"/>
    </location>
</feature>
<protein>
    <submittedName>
        <fullName evidence="4">Little elongation complex subunit 2</fullName>
    </submittedName>
</protein>
<gene>
    <name evidence="4" type="primary">ice2</name>
</gene>
<dbReference type="InterPro" id="IPR019535">
    <property type="entry name" value="ICE2_C"/>
</dbReference>
<dbReference type="GO" id="GO:0008023">
    <property type="term" value="C:transcription elongation factor complex"/>
    <property type="evidence" value="ECO:0007669"/>
    <property type="project" value="InterPro"/>
</dbReference>
<feature type="region of interest" description="Disordered" evidence="1">
    <location>
        <begin position="45"/>
        <end position="99"/>
    </location>
</feature>
<dbReference type="RefSeq" id="XP_031417937.1">
    <property type="nucleotide sequence ID" value="XM_031562077.2"/>
</dbReference>
<accession>A0A6P8F457</accession>
<dbReference type="AlphaFoldDB" id="A0A6P8F457"/>
<dbReference type="GO" id="GO:0042795">
    <property type="term" value="P:snRNA transcription by RNA polymerase II"/>
    <property type="evidence" value="ECO:0007669"/>
    <property type="project" value="TreeGrafter"/>
</dbReference>
<feature type="compositionally biased region" description="Polar residues" evidence="1">
    <location>
        <begin position="567"/>
        <end position="583"/>
    </location>
</feature>
<dbReference type="GO" id="GO:0045945">
    <property type="term" value="P:positive regulation of transcription by RNA polymerase III"/>
    <property type="evidence" value="ECO:0007669"/>
    <property type="project" value="TreeGrafter"/>
</dbReference>
<feature type="region of interest" description="Disordered" evidence="1">
    <location>
        <begin position="437"/>
        <end position="583"/>
    </location>
</feature>
<feature type="compositionally biased region" description="Polar residues" evidence="1">
    <location>
        <begin position="450"/>
        <end position="459"/>
    </location>
</feature>
<evidence type="ECO:0000256" key="1">
    <source>
        <dbReference type="SAM" id="MobiDB-lite"/>
    </source>
</evidence>
<proteinExistence type="predicted"/>
<dbReference type="KEGG" id="char:105905545"/>
<organism evidence="3 4">
    <name type="scientific">Clupea harengus</name>
    <name type="common">Atlantic herring</name>
    <dbReference type="NCBI Taxonomy" id="7950"/>
    <lineage>
        <taxon>Eukaryota</taxon>
        <taxon>Metazoa</taxon>
        <taxon>Chordata</taxon>
        <taxon>Craniata</taxon>
        <taxon>Vertebrata</taxon>
        <taxon>Euteleostomi</taxon>
        <taxon>Actinopterygii</taxon>
        <taxon>Neopterygii</taxon>
        <taxon>Teleostei</taxon>
        <taxon>Clupei</taxon>
        <taxon>Clupeiformes</taxon>
        <taxon>Clupeoidei</taxon>
        <taxon>Clupeidae</taxon>
        <taxon>Clupea</taxon>
    </lineage>
</organism>
<evidence type="ECO:0000313" key="3">
    <source>
        <dbReference type="Proteomes" id="UP000515152"/>
    </source>
</evidence>
<dbReference type="PANTHER" id="PTHR14633:SF3">
    <property type="entry name" value="LITTLE ELONGATION COMPLEX SUBUNIT 2"/>
    <property type="match status" value="1"/>
</dbReference>
<dbReference type="CTD" id="79664"/>
<dbReference type="PANTHER" id="PTHR14633">
    <property type="entry name" value="LITTLE ELONGATION COMPLEX SUBUNIT 2"/>
    <property type="match status" value="1"/>
</dbReference>
<feature type="region of interest" description="Disordered" evidence="1">
    <location>
        <begin position="372"/>
        <end position="397"/>
    </location>
</feature>
<dbReference type="Pfam" id="PF10505">
    <property type="entry name" value="NARG2_C"/>
    <property type="match status" value="1"/>
</dbReference>
<reference evidence="4" key="1">
    <citation type="submission" date="2025-08" db="UniProtKB">
        <authorList>
            <consortium name="RefSeq"/>
        </authorList>
    </citation>
    <scope>IDENTIFICATION</scope>
</reference>
<evidence type="ECO:0000313" key="4">
    <source>
        <dbReference type="RefSeq" id="XP_031417937.1"/>
    </source>
</evidence>
<keyword evidence="3" id="KW-1185">Reference proteome</keyword>
<feature type="region of interest" description="Disordered" evidence="1">
    <location>
        <begin position="616"/>
        <end position="644"/>
    </location>
</feature>
<dbReference type="OrthoDB" id="6288737at2759"/>
<dbReference type="GO" id="GO:0042796">
    <property type="term" value="P:snRNA transcription by RNA polymerase III"/>
    <property type="evidence" value="ECO:0007669"/>
    <property type="project" value="TreeGrafter"/>
</dbReference>
<feature type="compositionally biased region" description="Basic and acidic residues" evidence="1">
    <location>
        <begin position="374"/>
        <end position="386"/>
    </location>
</feature>
<dbReference type="Proteomes" id="UP000515152">
    <property type="component" value="Chromosome 3"/>
</dbReference>
<feature type="domain" description="Little elongation complex subunit 2 C-terminal" evidence="2">
    <location>
        <begin position="700"/>
        <end position="905"/>
    </location>
</feature>
<name>A0A6P8F457_CLUHA</name>
<feature type="compositionally biased region" description="Acidic residues" evidence="1">
    <location>
        <begin position="479"/>
        <end position="499"/>
    </location>
</feature>
<dbReference type="GeneID" id="105905545"/>
<evidence type="ECO:0000259" key="2">
    <source>
        <dbReference type="Pfam" id="PF10505"/>
    </source>
</evidence>
<sequence>MELTWNDSPDTSSVLFTRDVYDKFSLAPNIKELWGLLHHSPQVKAESQETVGKNREHLPPDPPKPGVGEDTPGVDSDHDSDENPTEIQVKETAPKEASGGGLGVKAVVSKLTFPEPRLPYPCFSAISKQEHNKYMHCLLNRSQIPPQYVVQRIRQEVTEFMKYLQDVSRTCAEDYNYISQGAAQYCEEYLKAFSDHIRTYPQLYLLQETTSLLGTVYMPNLSLNLEKQLLAVGDIDVGAPRILTKDTQLSVDYDCVNSANPPSKRASEAHKVISSDDAAERLSSKYEPDVCLTKEALLQILDQGSEFSEDWELPVWVKVNSLTGKKTVYIDPPLLKKELTMREKNHLFHEESMKLAFNKKDPKPVFFLMTGQRSPEKQPQPKEGQLRRPVATGSPGLDFEVDFTELESFGESLPIKKKTSQGAAQKAELLGKPSVAKMAPEVPEPPNAPQALNTNTVSSKGEGPAKEDALESGSNSHEEDGDSSWTDIEDDSAEEDGDASTEQGPVHASVTGQEKESEEFATPAKRTRTASEASADSDESILYIADMSSPQPHSAADKKLTHPPPNKVTQPAHTAPQPSTPLSLQARAGNRRAGKMPRLEGGCDQLGQILRMQSAMLKHSPSSRTQETPRPAESRPAAGLTEPSCHSLVKSSVTSFLEGKEREDGVTNTGPTLTLHLNTQQKCLLREDLQSTVEDEVDFEAPQEGNLLYKLYSLHDLLLLVRSSISLSHARTSPSGSFCVVPICVLPKLEYQLSYGAECVTSSEACRLWADTLLNPSTVSYIARINAHTSKLVELQDLPPDWMQSISCDFHPARSLNILHHVLKKVTGLPEGRYLMSHKSRMPYFTILKACDKMAAGRHTYDLQSSYGQPPPARTHDAVPWVPVDPNHLLPFHKQHRRVPCTFPPQNPTKPQQGPADHRQPSQKLSKAQKKNKNKKAKKQLKQQQQQKKKM</sequence>